<name>A0ABY4GBH3_9BACT</name>
<accession>A0ABY4GBH3</accession>
<organism evidence="1 2">
    <name type="scientific">Hymenobacter volaticus</name>
    <dbReference type="NCBI Taxonomy" id="2932254"/>
    <lineage>
        <taxon>Bacteria</taxon>
        <taxon>Pseudomonadati</taxon>
        <taxon>Bacteroidota</taxon>
        <taxon>Cytophagia</taxon>
        <taxon>Cytophagales</taxon>
        <taxon>Hymenobacteraceae</taxon>
        <taxon>Hymenobacter</taxon>
    </lineage>
</organism>
<gene>
    <name evidence="1" type="ORF">MUN86_08740</name>
</gene>
<reference evidence="1" key="1">
    <citation type="submission" date="2022-04" db="EMBL/GenBank/DDBJ databases">
        <title>Hymenobacter sp. isolated from the air.</title>
        <authorList>
            <person name="Won M."/>
            <person name="Lee C.-M."/>
            <person name="Woen H.-Y."/>
            <person name="Kwon S.-W."/>
        </authorList>
    </citation>
    <scope>NUCLEOTIDE SEQUENCE</scope>
    <source>
        <strain evidence="1">5420S-77</strain>
    </source>
</reference>
<evidence type="ECO:0000313" key="1">
    <source>
        <dbReference type="EMBL" id="UOQ67924.1"/>
    </source>
</evidence>
<keyword evidence="2" id="KW-1185">Reference proteome</keyword>
<protein>
    <submittedName>
        <fullName evidence="1">Uncharacterized protein</fullName>
    </submittedName>
</protein>
<proteinExistence type="predicted"/>
<evidence type="ECO:0000313" key="2">
    <source>
        <dbReference type="Proteomes" id="UP000830401"/>
    </source>
</evidence>
<sequence length="61" mass="7270">MFQEIERFGGVCTLIWHNDHFDPANETTGPRQFAELMQYLRSRNTAFVNGRDILKELENRR</sequence>
<dbReference type="RefSeq" id="WP_245124244.1">
    <property type="nucleotide sequence ID" value="NZ_CP095061.1"/>
</dbReference>
<dbReference type="EMBL" id="CP095061">
    <property type="protein sequence ID" value="UOQ67924.1"/>
    <property type="molecule type" value="Genomic_DNA"/>
</dbReference>
<dbReference type="Proteomes" id="UP000830401">
    <property type="component" value="Chromosome"/>
</dbReference>